<dbReference type="AlphaFoldDB" id="A0A1I7ZYQ7"/>
<evidence type="ECO:0000256" key="1">
    <source>
        <dbReference type="SAM" id="Phobius"/>
    </source>
</evidence>
<evidence type="ECO:0000313" key="2">
    <source>
        <dbReference type="Proteomes" id="UP000095287"/>
    </source>
</evidence>
<dbReference type="Proteomes" id="UP000095287">
    <property type="component" value="Unplaced"/>
</dbReference>
<name>A0A1I7ZYQ7_9BILA</name>
<sequence length="292" mass="32877">MDYFRCFVAAVYIGIPLTFGPFYVAIVYVLFIRTNYRKLRCYRLMIQLGVSQILMSVGFITAGIASVLQYDPAGAATTGAKLMTACLRVEAGISLALALDRCKVVCSLKIPNFIIQFVVLVSWLFGLVHFSVLISPLADFPFRPEIFAPVYDYSKPLSAIVQKIGYFYSLSTMFITFCLYLLVVSYLLHKQVKLNFTKSDFNQKWIFMQALLRFTTDATVTIFYHFGTLLLTKSVGVAIAVVTGYAVNNLVIPTVLYIGFNRRLRRDIFGRELLIRVAVPTSMLYTVSPANT</sequence>
<evidence type="ECO:0000313" key="3">
    <source>
        <dbReference type="WBParaSite" id="L893_g30963.t1"/>
    </source>
</evidence>
<keyword evidence="2" id="KW-1185">Reference proteome</keyword>
<organism evidence="2 3">
    <name type="scientific">Steinernema glaseri</name>
    <dbReference type="NCBI Taxonomy" id="37863"/>
    <lineage>
        <taxon>Eukaryota</taxon>
        <taxon>Metazoa</taxon>
        <taxon>Ecdysozoa</taxon>
        <taxon>Nematoda</taxon>
        <taxon>Chromadorea</taxon>
        <taxon>Rhabditida</taxon>
        <taxon>Tylenchina</taxon>
        <taxon>Panagrolaimomorpha</taxon>
        <taxon>Strongyloidoidea</taxon>
        <taxon>Steinernematidae</taxon>
        <taxon>Steinernema</taxon>
    </lineage>
</organism>
<feature type="transmembrane region" description="Helical" evidence="1">
    <location>
        <begin position="166"/>
        <end position="189"/>
    </location>
</feature>
<feature type="transmembrane region" description="Helical" evidence="1">
    <location>
        <begin position="210"/>
        <end position="231"/>
    </location>
</feature>
<proteinExistence type="predicted"/>
<dbReference type="InterPro" id="IPR019425">
    <property type="entry name" value="7TM_GPCR_serpentine_rcpt_Srt"/>
</dbReference>
<feature type="transmembrane region" description="Helical" evidence="1">
    <location>
        <begin position="111"/>
        <end position="134"/>
    </location>
</feature>
<feature type="transmembrane region" description="Helical" evidence="1">
    <location>
        <begin position="12"/>
        <end position="32"/>
    </location>
</feature>
<keyword evidence="1" id="KW-1133">Transmembrane helix</keyword>
<dbReference type="Pfam" id="PF10321">
    <property type="entry name" value="7TM_GPCR_Srt"/>
    <property type="match status" value="1"/>
</dbReference>
<reference evidence="3" key="1">
    <citation type="submission" date="2016-11" db="UniProtKB">
        <authorList>
            <consortium name="WormBaseParasite"/>
        </authorList>
    </citation>
    <scope>IDENTIFICATION</scope>
</reference>
<dbReference type="SUPFAM" id="SSF81321">
    <property type="entry name" value="Family A G protein-coupled receptor-like"/>
    <property type="match status" value="1"/>
</dbReference>
<keyword evidence="1" id="KW-0812">Transmembrane</keyword>
<dbReference type="WBParaSite" id="L893_g30963.t1">
    <property type="protein sequence ID" value="L893_g30963.t1"/>
    <property type="gene ID" value="L893_g30963"/>
</dbReference>
<keyword evidence="1" id="KW-0472">Membrane</keyword>
<protein>
    <submittedName>
        <fullName evidence="3">Serpentine receptor class gamma</fullName>
    </submittedName>
</protein>
<feature type="transmembrane region" description="Helical" evidence="1">
    <location>
        <begin position="80"/>
        <end position="99"/>
    </location>
</feature>
<accession>A0A1I7ZYQ7</accession>
<feature type="transmembrane region" description="Helical" evidence="1">
    <location>
        <begin position="44"/>
        <end position="68"/>
    </location>
</feature>
<feature type="transmembrane region" description="Helical" evidence="1">
    <location>
        <begin position="237"/>
        <end position="260"/>
    </location>
</feature>